<evidence type="ECO:0000313" key="1">
    <source>
        <dbReference type="EMBL" id="MBT9312763.1"/>
    </source>
</evidence>
<keyword evidence="2" id="KW-1185">Reference proteome</keyword>
<reference evidence="1 2" key="1">
    <citation type="journal article" date="2021" name="Mar. Drugs">
        <title>Genome Reduction and Secondary Metabolism of the Marine Sponge-Associated Cyanobacterium Leptothoe.</title>
        <authorList>
            <person name="Konstantinou D."/>
            <person name="Popin R.V."/>
            <person name="Fewer D.P."/>
            <person name="Sivonen K."/>
            <person name="Gkelis S."/>
        </authorList>
    </citation>
    <scope>NUCLEOTIDE SEQUENCE [LARGE SCALE GENOMIC DNA]</scope>
    <source>
        <strain evidence="1 2">TAU-MAC 1615</strain>
    </source>
</reference>
<comment type="caution">
    <text evidence="1">The sequence shown here is derived from an EMBL/GenBank/DDBJ whole genome shotgun (WGS) entry which is preliminary data.</text>
</comment>
<dbReference type="EMBL" id="JADOER010000009">
    <property type="protein sequence ID" value="MBT9312763.1"/>
    <property type="molecule type" value="Genomic_DNA"/>
</dbReference>
<evidence type="ECO:0000313" key="2">
    <source>
        <dbReference type="Proteomes" id="UP001196661"/>
    </source>
</evidence>
<proteinExistence type="predicted"/>
<accession>A0ABS5Y5G7</accession>
<dbReference type="Proteomes" id="UP001196661">
    <property type="component" value="Unassembled WGS sequence"/>
</dbReference>
<dbReference type="RefSeq" id="WP_215618650.1">
    <property type="nucleotide sequence ID" value="NZ_JADOER010000009.1"/>
</dbReference>
<organism evidence="1 2">
    <name type="scientific">Leptothoe kymatousa TAU-MAC 1615</name>
    <dbReference type="NCBI Taxonomy" id="2364775"/>
    <lineage>
        <taxon>Bacteria</taxon>
        <taxon>Bacillati</taxon>
        <taxon>Cyanobacteriota</taxon>
        <taxon>Cyanophyceae</taxon>
        <taxon>Nodosilineales</taxon>
        <taxon>Cymatolegaceae</taxon>
        <taxon>Leptothoe</taxon>
        <taxon>Leptothoe kymatousa</taxon>
    </lineage>
</organism>
<dbReference type="InterPro" id="IPR014945">
    <property type="entry name" value="DUF1816"/>
</dbReference>
<sequence length="77" mass="9115">MKKFIHQLFSLLDRSWWLEILAASPSRGYYFGPFESESEALQEQRRYVKDIEGKGSEVLLVSVVRRQAPTNRMVEYF</sequence>
<protein>
    <submittedName>
        <fullName evidence="1">DUF1816 domain-containing protein</fullName>
    </submittedName>
</protein>
<name>A0ABS5Y5G7_9CYAN</name>
<dbReference type="Pfam" id="PF08846">
    <property type="entry name" value="DUF1816"/>
    <property type="match status" value="1"/>
</dbReference>
<gene>
    <name evidence="1" type="ORF">IXB28_11140</name>
</gene>